<evidence type="ECO:0000256" key="7">
    <source>
        <dbReference type="ARBA" id="ARBA00022989"/>
    </source>
</evidence>
<evidence type="ECO:0000256" key="9">
    <source>
        <dbReference type="ARBA" id="ARBA00049608"/>
    </source>
</evidence>
<organism evidence="13">
    <name type="scientific">Panstrongylus lignarius</name>
    <dbReference type="NCBI Taxonomy" id="156445"/>
    <lineage>
        <taxon>Eukaryota</taxon>
        <taxon>Metazoa</taxon>
        <taxon>Ecdysozoa</taxon>
        <taxon>Arthropoda</taxon>
        <taxon>Hexapoda</taxon>
        <taxon>Insecta</taxon>
        <taxon>Pterygota</taxon>
        <taxon>Neoptera</taxon>
        <taxon>Paraneoptera</taxon>
        <taxon>Hemiptera</taxon>
        <taxon>Heteroptera</taxon>
        <taxon>Panheteroptera</taxon>
        <taxon>Cimicomorpha</taxon>
        <taxon>Reduviidae</taxon>
        <taxon>Triatominae</taxon>
        <taxon>Panstrongylus</taxon>
    </lineage>
</organism>
<dbReference type="GO" id="GO:0005789">
    <property type="term" value="C:endoplasmic reticulum membrane"/>
    <property type="evidence" value="ECO:0007669"/>
    <property type="project" value="UniProtKB-SubCell"/>
</dbReference>
<keyword evidence="8 12" id="KW-0472">Membrane</keyword>
<evidence type="ECO:0000256" key="5">
    <source>
        <dbReference type="ARBA" id="ARBA00022786"/>
    </source>
</evidence>
<comment type="subunit">
    <text evidence="10">Interacts with Atg9; the interaction is transient.</text>
</comment>
<evidence type="ECO:0000313" key="13">
    <source>
        <dbReference type="EMBL" id="JAW12054.1"/>
    </source>
</evidence>
<evidence type="ECO:0000256" key="4">
    <source>
        <dbReference type="ARBA" id="ARBA00022692"/>
    </source>
</evidence>
<feature type="transmembrane region" description="Helical" evidence="12">
    <location>
        <begin position="6"/>
        <end position="23"/>
    </location>
</feature>
<dbReference type="PANTHER" id="PTHR48176">
    <property type="entry name" value="DDRGK DOMAIN-CONTAINING PROTEIN 1"/>
    <property type="match status" value="1"/>
</dbReference>
<feature type="region of interest" description="Disordered" evidence="11">
    <location>
        <begin position="31"/>
        <end position="145"/>
    </location>
</feature>
<dbReference type="InterPro" id="IPR019153">
    <property type="entry name" value="DDRGK_dom-contain"/>
</dbReference>
<keyword evidence="4 12" id="KW-0812">Transmembrane</keyword>
<dbReference type="Pfam" id="PF09756">
    <property type="entry name" value="DDRGK"/>
    <property type="match status" value="1"/>
</dbReference>
<evidence type="ECO:0000256" key="8">
    <source>
        <dbReference type="ARBA" id="ARBA00023136"/>
    </source>
</evidence>
<dbReference type="SMART" id="SM01128">
    <property type="entry name" value="DDRGK"/>
    <property type="match status" value="1"/>
</dbReference>
<keyword evidence="7 12" id="KW-1133">Transmembrane helix</keyword>
<dbReference type="PANTHER" id="PTHR48176:SF1">
    <property type="entry name" value="DDRGK DOMAIN-CONTAINING PROTEIN 1"/>
    <property type="match status" value="1"/>
</dbReference>
<evidence type="ECO:0000256" key="1">
    <source>
        <dbReference type="ARBA" id="ARBA00004389"/>
    </source>
</evidence>
<dbReference type="GO" id="GO:0044389">
    <property type="term" value="F:ubiquitin-like protein ligase binding"/>
    <property type="evidence" value="ECO:0007669"/>
    <property type="project" value="TreeGrafter"/>
</dbReference>
<accession>A0A224XLU3</accession>
<keyword evidence="6" id="KW-0256">Endoplasmic reticulum</keyword>
<comment type="subcellular location">
    <subcellularLocation>
        <location evidence="1">Endoplasmic reticulum membrane</location>
        <topology evidence="1">Single-pass membrane protein</topology>
    </subcellularLocation>
</comment>
<dbReference type="InterPro" id="IPR036390">
    <property type="entry name" value="WH_DNA-bd_sf"/>
</dbReference>
<dbReference type="AlphaFoldDB" id="A0A224XLU3"/>
<dbReference type="EMBL" id="GFTR01004372">
    <property type="protein sequence ID" value="JAW12054.1"/>
    <property type="molecule type" value="Transcribed_RNA"/>
</dbReference>
<comment type="function">
    <text evidence="9">Substrate adapter for ufmylation, the covalent attachment of the ubiquitin-like modifier UFM1 to substrate proteins. Required for ufmylation of Atg9; protects the nervous system during aging, possibly by stabilizing Atg9 and supporting its function.</text>
</comment>
<evidence type="ECO:0000256" key="6">
    <source>
        <dbReference type="ARBA" id="ARBA00022824"/>
    </source>
</evidence>
<evidence type="ECO:0000256" key="3">
    <source>
        <dbReference type="ARBA" id="ARBA00018218"/>
    </source>
</evidence>
<name>A0A224XLU3_9HEMI</name>
<dbReference type="Gene3D" id="1.10.10.10">
    <property type="entry name" value="Winged helix-like DNA-binding domain superfamily/Winged helix DNA-binding domain"/>
    <property type="match status" value="1"/>
</dbReference>
<keyword evidence="5" id="KW-0833">Ubl conjugation pathway</keyword>
<evidence type="ECO:0000256" key="2">
    <source>
        <dbReference type="ARBA" id="ARBA00009829"/>
    </source>
</evidence>
<evidence type="ECO:0000256" key="10">
    <source>
        <dbReference type="ARBA" id="ARBA00049687"/>
    </source>
</evidence>
<dbReference type="SUPFAM" id="SSF46785">
    <property type="entry name" value="Winged helix' DNA-binding domain"/>
    <property type="match status" value="1"/>
</dbReference>
<sequence length="270" mass="31530">MDLPIIFALMSGIIIIVLVYFVFRRLPSGNVNESEEEPERKAAAGVGRGSRARMRAAAVQQRQEVEEDEDGEHEKIGAKKRAKLEAKAEKKAQREAEEREREEKKKKKEQLEEDRKRQEEKEKLEEERREEEERKAKEEQERREHEEYLKMKAAFSIEEEGFDESEMEANSNLLLDFITYIQDTKVINLEDLAARFKMKTQSVIDRIQHLQNEGRLTGVIDDRGKFIYISQSELESIAKFVKQRGRVSIVELVENSQRLINLNPKVPVEG</sequence>
<proteinExistence type="inferred from homology"/>
<protein>
    <recommendedName>
        <fullName evidence="3">DDRGK domain-containing protein 1</fullName>
    </recommendedName>
</protein>
<comment type="similarity">
    <text evidence="2">Belongs to the DDRGK1 family.</text>
</comment>
<dbReference type="InterPro" id="IPR036388">
    <property type="entry name" value="WH-like_DNA-bd_sf"/>
</dbReference>
<feature type="compositionally biased region" description="Basic and acidic residues" evidence="11">
    <location>
        <begin position="72"/>
        <end position="145"/>
    </location>
</feature>
<evidence type="ECO:0000256" key="11">
    <source>
        <dbReference type="SAM" id="MobiDB-lite"/>
    </source>
</evidence>
<dbReference type="FunFam" id="1.10.10.10:FF:000143">
    <property type="entry name" value="DDRGK domain-containing protein 1"/>
    <property type="match status" value="1"/>
</dbReference>
<evidence type="ECO:0000256" key="12">
    <source>
        <dbReference type="SAM" id="Phobius"/>
    </source>
</evidence>
<dbReference type="InterPro" id="IPR050899">
    <property type="entry name" value="DDRGK_domain-containing"/>
</dbReference>
<reference evidence="13" key="1">
    <citation type="journal article" date="2018" name="PLoS Negl. Trop. Dis.">
        <title>An insight into the salivary gland and fat body transcriptome of Panstrongylus lignarius (Hemiptera: Heteroptera), the main vector of Chagas disease in Peru.</title>
        <authorList>
            <person name="Nevoa J.C."/>
            <person name="Mendes M.T."/>
            <person name="da Silva M.V."/>
            <person name="Soares S.C."/>
            <person name="Oliveira C.J.F."/>
            <person name="Ribeiro J.M.C."/>
        </authorList>
    </citation>
    <scope>NUCLEOTIDE SEQUENCE</scope>
</reference>